<dbReference type="InterPro" id="IPR013130">
    <property type="entry name" value="Fe3_Rdtase_TM_dom"/>
</dbReference>
<dbReference type="InterPro" id="IPR001433">
    <property type="entry name" value="OxRdtase_FAD/NAD-bd"/>
</dbReference>
<keyword evidence="5" id="KW-0001">2Fe-2S</keyword>
<dbReference type="Pfam" id="PF08022">
    <property type="entry name" value="FAD_binding_8"/>
    <property type="match status" value="1"/>
</dbReference>
<keyword evidence="8 13" id="KW-1133">Transmembrane helix</keyword>
<evidence type="ECO:0000259" key="14">
    <source>
        <dbReference type="PROSITE" id="PS51384"/>
    </source>
</evidence>
<dbReference type="InterPro" id="IPR013112">
    <property type="entry name" value="FAD-bd_8"/>
</dbReference>
<keyword evidence="3" id="KW-0285">Flavoprotein</keyword>
<feature type="transmembrane region" description="Helical" evidence="13">
    <location>
        <begin position="85"/>
        <end position="106"/>
    </location>
</feature>
<dbReference type="KEGG" id="fbm:MQE35_10115"/>
<sequence>MTTHNLKPTFVVSGIVVLTLIFWLLSYPHSTFRHHTDDPFLIYSSQLLGITGFCLFSLSFILSARIKWVENYFGGLDKMYHLHHTLGKVAFFLLLIHPMLLAARWVPDNLKKVSWYLFPVHKHMEINLGSWSLLGLTLLIIFTLIIKIPYDKWKITHKFTGLFFLLGVLHIFMLDSFITDHPALASYLLLFSLAGIGAFLYKSVFYNLLAKKHYYSVQNIHRMNGNVMEINLIPKKNKLTFIPGQFCFFKFINKEITKETHPFTLCSAADNDGIGILVKTLGDYTNNLYKKLTENTTAVIDGPFGQFNYQQGMPNQIWIAGGVGVAPFVSWIRNISKKDVLDYNINFYYCVRNRADGIYIEEFQEMERKTQNFKFHLVCSKEKGHLKVSDLQDIQTNSIFICGPKKLRTSLVKDLKKLKIPSSHLYYEDFDFL</sequence>
<evidence type="ECO:0000256" key="4">
    <source>
        <dbReference type="ARBA" id="ARBA00022692"/>
    </source>
</evidence>
<dbReference type="PANTHER" id="PTHR47354">
    <property type="entry name" value="NADH OXIDOREDUCTASE HCR"/>
    <property type="match status" value="1"/>
</dbReference>
<feature type="domain" description="FAD-binding FR-type" evidence="14">
    <location>
        <begin position="210"/>
        <end position="310"/>
    </location>
</feature>
<dbReference type="CDD" id="cd06198">
    <property type="entry name" value="FNR_like_3"/>
    <property type="match status" value="1"/>
</dbReference>
<dbReference type="InterPro" id="IPR017938">
    <property type="entry name" value="Riboflavin_synthase-like_b-brl"/>
</dbReference>
<evidence type="ECO:0000256" key="9">
    <source>
        <dbReference type="ARBA" id="ARBA00023002"/>
    </source>
</evidence>
<feature type="transmembrane region" description="Helical" evidence="13">
    <location>
        <begin position="126"/>
        <end position="147"/>
    </location>
</feature>
<dbReference type="InterPro" id="IPR039261">
    <property type="entry name" value="FNR_nucleotide-bd"/>
</dbReference>
<feature type="transmembrane region" description="Helical" evidence="13">
    <location>
        <begin position="184"/>
        <end position="201"/>
    </location>
</feature>
<dbReference type="InterPro" id="IPR017927">
    <property type="entry name" value="FAD-bd_FR_type"/>
</dbReference>
<dbReference type="InterPro" id="IPR050415">
    <property type="entry name" value="MRET"/>
</dbReference>
<feature type="transmembrane region" description="Helical" evidence="13">
    <location>
        <begin position="9"/>
        <end position="28"/>
    </location>
</feature>
<dbReference type="GO" id="GO:0050660">
    <property type="term" value="F:flavin adenine dinucleotide binding"/>
    <property type="evidence" value="ECO:0007669"/>
    <property type="project" value="TreeGrafter"/>
</dbReference>
<evidence type="ECO:0000256" key="3">
    <source>
        <dbReference type="ARBA" id="ARBA00022630"/>
    </source>
</evidence>
<dbReference type="EMBL" id="CP094358">
    <property type="protein sequence ID" value="UOB16092.1"/>
    <property type="molecule type" value="Genomic_DNA"/>
</dbReference>
<feature type="transmembrane region" description="Helical" evidence="13">
    <location>
        <begin position="40"/>
        <end position="64"/>
    </location>
</feature>
<dbReference type="PRINTS" id="PR00410">
    <property type="entry name" value="PHEHYDRXLASE"/>
</dbReference>
<evidence type="ECO:0000256" key="7">
    <source>
        <dbReference type="ARBA" id="ARBA00022827"/>
    </source>
</evidence>
<evidence type="ECO:0000256" key="12">
    <source>
        <dbReference type="ARBA" id="ARBA00023136"/>
    </source>
</evidence>
<name>A0A9E7CTF7_9FLAO</name>
<dbReference type="Pfam" id="PF01794">
    <property type="entry name" value="Ferric_reduct"/>
    <property type="match status" value="1"/>
</dbReference>
<dbReference type="SUPFAM" id="SSF63380">
    <property type="entry name" value="Riboflavin synthase domain-like"/>
    <property type="match status" value="1"/>
</dbReference>
<organism evidence="15 16">
    <name type="scientific">Abyssalbus ytuae</name>
    <dbReference type="NCBI Taxonomy" id="2926907"/>
    <lineage>
        <taxon>Bacteria</taxon>
        <taxon>Pseudomonadati</taxon>
        <taxon>Bacteroidota</taxon>
        <taxon>Flavobacteriia</taxon>
        <taxon>Flavobacteriales</taxon>
        <taxon>Flavobacteriaceae</taxon>
        <taxon>Abyssalbus</taxon>
    </lineage>
</organism>
<protein>
    <submittedName>
        <fullName evidence="15">Ferric reductase-like transmembrane domain-containing protein</fullName>
    </submittedName>
</protein>
<keyword evidence="10" id="KW-0408">Iron</keyword>
<keyword evidence="7" id="KW-0274">FAD</keyword>
<evidence type="ECO:0000256" key="8">
    <source>
        <dbReference type="ARBA" id="ARBA00022989"/>
    </source>
</evidence>
<dbReference type="Proteomes" id="UP000831290">
    <property type="component" value="Chromosome"/>
</dbReference>
<dbReference type="SUPFAM" id="SSF52343">
    <property type="entry name" value="Ferredoxin reductase-like, C-terminal NADP-linked domain"/>
    <property type="match status" value="1"/>
</dbReference>
<dbReference type="GO" id="GO:0016020">
    <property type="term" value="C:membrane"/>
    <property type="evidence" value="ECO:0007669"/>
    <property type="project" value="UniProtKB-SubCell"/>
</dbReference>
<evidence type="ECO:0000313" key="16">
    <source>
        <dbReference type="Proteomes" id="UP000831290"/>
    </source>
</evidence>
<accession>A0A9E7CTF7</accession>
<dbReference type="Pfam" id="PF00175">
    <property type="entry name" value="NAD_binding_1"/>
    <property type="match status" value="1"/>
</dbReference>
<feature type="transmembrane region" description="Helical" evidence="13">
    <location>
        <begin position="159"/>
        <end position="178"/>
    </location>
</feature>
<comment type="subcellular location">
    <subcellularLocation>
        <location evidence="2">Membrane</location>
        <topology evidence="2">Multi-pass membrane protein</topology>
    </subcellularLocation>
</comment>
<evidence type="ECO:0000256" key="11">
    <source>
        <dbReference type="ARBA" id="ARBA00023014"/>
    </source>
</evidence>
<dbReference type="GO" id="GO:0051537">
    <property type="term" value="F:2 iron, 2 sulfur cluster binding"/>
    <property type="evidence" value="ECO:0007669"/>
    <property type="project" value="UniProtKB-KW"/>
</dbReference>
<evidence type="ECO:0000256" key="6">
    <source>
        <dbReference type="ARBA" id="ARBA00022723"/>
    </source>
</evidence>
<reference evidence="15" key="1">
    <citation type="submission" date="2022-03" db="EMBL/GenBank/DDBJ databases">
        <title>Description of Abyssus ytuae gen. nov., sp. nov., a novel member of the family Flavobacteriaceae isolated from the sediment of Mariana Trench.</title>
        <authorList>
            <person name="Zhang J."/>
            <person name="Xu X."/>
        </authorList>
    </citation>
    <scope>NUCLEOTIDE SEQUENCE</scope>
    <source>
        <strain evidence="15">MT3330</strain>
    </source>
</reference>
<evidence type="ECO:0000256" key="10">
    <source>
        <dbReference type="ARBA" id="ARBA00023004"/>
    </source>
</evidence>
<keyword evidence="11" id="KW-0411">Iron-sulfur</keyword>
<keyword evidence="16" id="KW-1185">Reference proteome</keyword>
<evidence type="ECO:0000313" key="15">
    <source>
        <dbReference type="EMBL" id="UOB16092.1"/>
    </source>
</evidence>
<dbReference type="PROSITE" id="PS51384">
    <property type="entry name" value="FAD_FR"/>
    <property type="match status" value="1"/>
</dbReference>
<dbReference type="AlphaFoldDB" id="A0A9E7CTF7"/>
<comment type="cofactor">
    <cofactor evidence="1">
        <name>FAD</name>
        <dbReference type="ChEBI" id="CHEBI:57692"/>
    </cofactor>
</comment>
<dbReference type="GO" id="GO:0016491">
    <property type="term" value="F:oxidoreductase activity"/>
    <property type="evidence" value="ECO:0007669"/>
    <property type="project" value="UniProtKB-KW"/>
</dbReference>
<keyword evidence="4 13" id="KW-0812">Transmembrane</keyword>
<dbReference type="RefSeq" id="WP_255841247.1">
    <property type="nucleotide sequence ID" value="NZ_CP094358.1"/>
</dbReference>
<proteinExistence type="predicted"/>
<evidence type="ECO:0000256" key="13">
    <source>
        <dbReference type="SAM" id="Phobius"/>
    </source>
</evidence>
<dbReference type="PANTHER" id="PTHR47354:SF8">
    <property type="entry name" value="1,2-PHENYLACETYL-COA EPOXIDASE, SUBUNIT E"/>
    <property type="match status" value="1"/>
</dbReference>
<evidence type="ECO:0000256" key="1">
    <source>
        <dbReference type="ARBA" id="ARBA00001974"/>
    </source>
</evidence>
<dbReference type="Gene3D" id="3.40.50.80">
    <property type="entry name" value="Nucleotide-binding domain of ferredoxin-NADP reductase (FNR) module"/>
    <property type="match status" value="1"/>
</dbReference>
<keyword evidence="6" id="KW-0479">Metal-binding</keyword>
<dbReference type="GO" id="GO:0046872">
    <property type="term" value="F:metal ion binding"/>
    <property type="evidence" value="ECO:0007669"/>
    <property type="project" value="UniProtKB-KW"/>
</dbReference>
<keyword evidence="12 13" id="KW-0472">Membrane</keyword>
<evidence type="ECO:0000256" key="5">
    <source>
        <dbReference type="ARBA" id="ARBA00022714"/>
    </source>
</evidence>
<dbReference type="Gene3D" id="2.40.30.10">
    <property type="entry name" value="Translation factors"/>
    <property type="match status" value="1"/>
</dbReference>
<gene>
    <name evidence="15" type="ORF">MQE35_10115</name>
</gene>
<evidence type="ECO:0000256" key="2">
    <source>
        <dbReference type="ARBA" id="ARBA00004141"/>
    </source>
</evidence>
<keyword evidence="9" id="KW-0560">Oxidoreductase</keyword>